<dbReference type="EMBL" id="JAVRRD010000042">
    <property type="protein sequence ID" value="KAK5044883.1"/>
    <property type="molecule type" value="Genomic_DNA"/>
</dbReference>
<reference evidence="2 3" key="1">
    <citation type="submission" date="2023-08" db="EMBL/GenBank/DDBJ databases">
        <title>Black Yeasts Isolated from many extreme environments.</title>
        <authorList>
            <person name="Coleine C."/>
            <person name="Stajich J.E."/>
            <person name="Selbmann L."/>
        </authorList>
    </citation>
    <scope>NUCLEOTIDE SEQUENCE [LARGE SCALE GENOMIC DNA]</scope>
    <source>
        <strain evidence="2 3">CCFEE 5792</strain>
    </source>
</reference>
<name>A0AAV9MU05_9EURO</name>
<evidence type="ECO:0000259" key="1">
    <source>
        <dbReference type="Pfam" id="PF01408"/>
    </source>
</evidence>
<feature type="domain" description="Gfo/Idh/MocA-like oxidoreductase N-terminal" evidence="1">
    <location>
        <begin position="12"/>
        <end position="147"/>
    </location>
</feature>
<sequence>MGSINPAHAPQFVVIGAGSRGNAYARAVEASTSGAIAAVAEIDPFKRKEFGQRYIWGRESTPQQHQSFAGWEEWIEWETHRRRDADAAGNNEFGYIPVTGVFICTLDESHAPIIRALAPLNLHILCEKPLAISLSDCLSISSALSEYPPKVVSIGHVLHYSPHNILLRKLLTSDKVIGEIVSIEHTEPIGWWHFSHSYVRGNWRRATPEGVGSLLTKSGHDIDFILWLLCSPSALTGDRPHLPSTISSTGAITHFRRARKPKKAGPSTTNCLSCPAEPDCIYSAKKIYRDRWLRKEKDTGWPLKIVVPEIEDIVQRQGWNSAEERLLKRLGEDYDKTQTSDEEIASRSWYGRCVYESDNNVVDDQTVTLSWEEDPLPGSEEGRGPKTAVFHMTYPTQSQCERRGRIYGSLGEITYDSHTITVHSFESGETTIHDIPKQDPEVEKSHGGGDWGLAGAFVQAAQNVDGGSMDVIQAQRELVGCDLAEIILSHAVVFAAEEARRERKVVHWAQWWAKNGQNAVA</sequence>
<accession>A0AAV9MU05</accession>
<gene>
    <name evidence="2" type="ORF">LTR84_010421</name>
</gene>
<dbReference type="InterPro" id="IPR051450">
    <property type="entry name" value="Gfo/Idh/MocA_Oxidoreductases"/>
</dbReference>
<dbReference type="InterPro" id="IPR000683">
    <property type="entry name" value="Gfo/Idh/MocA-like_OxRdtase_N"/>
</dbReference>
<evidence type="ECO:0000313" key="2">
    <source>
        <dbReference type="EMBL" id="KAK5044883.1"/>
    </source>
</evidence>
<dbReference type="Proteomes" id="UP001358417">
    <property type="component" value="Unassembled WGS sequence"/>
</dbReference>
<comment type="caution">
    <text evidence="2">The sequence shown here is derived from an EMBL/GenBank/DDBJ whole genome shotgun (WGS) entry which is preliminary data.</text>
</comment>
<dbReference type="SUPFAM" id="SSF51735">
    <property type="entry name" value="NAD(P)-binding Rossmann-fold domains"/>
    <property type="match status" value="1"/>
</dbReference>
<dbReference type="GeneID" id="89978579"/>
<dbReference type="PANTHER" id="PTHR43377:SF12">
    <property type="entry name" value="BINDING ROSSMANN FOLD OXIDOREDUCTASE, PUTATIVE (AFU_ORTHOLOGUE AFUA_3G11840)-RELATED"/>
    <property type="match status" value="1"/>
</dbReference>
<dbReference type="Gene3D" id="3.40.50.720">
    <property type="entry name" value="NAD(P)-binding Rossmann-like Domain"/>
    <property type="match status" value="1"/>
</dbReference>
<protein>
    <recommendedName>
        <fullName evidence="1">Gfo/Idh/MocA-like oxidoreductase N-terminal domain-containing protein</fullName>
    </recommendedName>
</protein>
<evidence type="ECO:0000313" key="3">
    <source>
        <dbReference type="Proteomes" id="UP001358417"/>
    </source>
</evidence>
<organism evidence="2 3">
    <name type="scientific">Exophiala bonariae</name>
    <dbReference type="NCBI Taxonomy" id="1690606"/>
    <lineage>
        <taxon>Eukaryota</taxon>
        <taxon>Fungi</taxon>
        <taxon>Dikarya</taxon>
        <taxon>Ascomycota</taxon>
        <taxon>Pezizomycotina</taxon>
        <taxon>Eurotiomycetes</taxon>
        <taxon>Chaetothyriomycetidae</taxon>
        <taxon>Chaetothyriales</taxon>
        <taxon>Herpotrichiellaceae</taxon>
        <taxon>Exophiala</taxon>
    </lineage>
</organism>
<dbReference type="Pfam" id="PF01408">
    <property type="entry name" value="GFO_IDH_MocA"/>
    <property type="match status" value="1"/>
</dbReference>
<keyword evidence="3" id="KW-1185">Reference proteome</keyword>
<dbReference type="GO" id="GO:0000166">
    <property type="term" value="F:nucleotide binding"/>
    <property type="evidence" value="ECO:0007669"/>
    <property type="project" value="InterPro"/>
</dbReference>
<dbReference type="SUPFAM" id="SSF55347">
    <property type="entry name" value="Glyceraldehyde-3-phosphate dehydrogenase-like, C-terminal domain"/>
    <property type="match status" value="1"/>
</dbReference>
<dbReference type="AlphaFoldDB" id="A0AAV9MU05"/>
<dbReference type="RefSeq" id="XP_064700533.1">
    <property type="nucleotide sequence ID" value="XM_064853958.1"/>
</dbReference>
<dbReference type="Gene3D" id="3.30.360.10">
    <property type="entry name" value="Dihydrodipicolinate Reductase, domain 2"/>
    <property type="match status" value="2"/>
</dbReference>
<dbReference type="PANTHER" id="PTHR43377">
    <property type="entry name" value="BILIVERDIN REDUCTASE A"/>
    <property type="match status" value="1"/>
</dbReference>
<dbReference type="InterPro" id="IPR036291">
    <property type="entry name" value="NAD(P)-bd_dom_sf"/>
</dbReference>
<proteinExistence type="predicted"/>